<dbReference type="InterPro" id="IPR031924">
    <property type="entry name" value="GH115"/>
</dbReference>
<dbReference type="InterPro" id="IPR041437">
    <property type="entry name" value="GH115_C"/>
</dbReference>
<dbReference type="Gene3D" id="3.20.20.520">
    <property type="entry name" value="Glycosyl hydrolase family 115"/>
    <property type="match status" value="1"/>
</dbReference>
<reference evidence="2" key="1">
    <citation type="submission" date="2019-03" db="EMBL/GenBank/DDBJ databases">
        <title>Single cell metagenomics reveals metabolic interactions within the superorganism composed of flagellate Streblomastix strix and complex community of Bacteroidetes bacteria on its surface.</title>
        <authorList>
            <person name="Treitli S.C."/>
            <person name="Kolisko M."/>
            <person name="Husnik F."/>
            <person name="Keeling P."/>
            <person name="Hampl V."/>
        </authorList>
    </citation>
    <scope>NUCLEOTIDE SEQUENCE</scope>
    <source>
        <strain evidence="2">STM</strain>
    </source>
</reference>
<evidence type="ECO:0000259" key="1">
    <source>
        <dbReference type="Pfam" id="PF17829"/>
    </source>
</evidence>
<name>A0A5J4RSX0_9ZZZZ</name>
<dbReference type="PANTHER" id="PTHR37842:SF2">
    <property type="entry name" value="GYLCOSYL HYDROLASE 115 C-TERMINAL DOMAIN-CONTAINING PROTEIN"/>
    <property type="match status" value="1"/>
</dbReference>
<dbReference type="PANTHER" id="PTHR37842">
    <property type="match status" value="1"/>
</dbReference>
<organism evidence="2">
    <name type="scientific">termite gut metagenome</name>
    <dbReference type="NCBI Taxonomy" id="433724"/>
    <lineage>
        <taxon>unclassified sequences</taxon>
        <taxon>metagenomes</taxon>
        <taxon>organismal metagenomes</taxon>
    </lineage>
</organism>
<protein>
    <recommendedName>
        <fullName evidence="1">Gylcosyl hydrolase 115 C-terminal domain-containing protein</fullName>
    </recommendedName>
</protein>
<comment type="caution">
    <text evidence="2">The sequence shown here is derived from an EMBL/GenBank/DDBJ whole genome shotgun (WGS) entry which is preliminary data.</text>
</comment>
<proteinExistence type="predicted"/>
<dbReference type="AlphaFoldDB" id="A0A5J4RSX0"/>
<feature type="non-terminal residue" evidence="2">
    <location>
        <position position="1"/>
    </location>
</feature>
<dbReference type="EMBL" id="SNRY01000772">
    <property type="protein sequence ID" value="KAA6336668.1"/>
    <property type="molecule type" value="Genomic_DNA"/>
</dbReference>
<accession>A0A5J4RSX0</accession>
<evidence type="ECO:0000313" key="2">
    <source>
        <dbReference type="EMBL" id="KAA6336668.1"/>
    </source>
</evidence>
<dbReference type="Gene3D" id="2.60.120.1620">
    <property type="match status" value="1"/>
</dbReference>
<dbReference type="Pfam" id="PF15979">
    <property type="entry name" value="Glyco_hydro_115"/>
    <property type="match status" value="1"/>
</dbReference>
<sequence length="492" mass="56893">RTPSNIPQVFIPYKEVLDVYDAGLDVPDHVTLVWCDDNYGYIRRLSNEKEQLHSGGSGIYYHVSYWGRPHDYLWLASTSPALVYTEMKRAYEHGADKLWILNVGDIKPAEYLMEFFLDLAWDIHLCEKEGSEQSVFNHLNHWTEREFGTQKAQEITSILKSYYHLANFRKPEHTGWSKVEEPGYPKGLTPVIDSEYNPVFNNEVERRIQQYASIEERVKQVKQYISDTKKNSYFQLVEYPVRGASLMNKKWLYAQLAHYYTDRDLERAKIYAAKSLQAYSEIERITREYAGMENGKWNRIIDFKPRKLPVFDMPVFSKLDSLIRINDQPVRRQEPVDNHGIVLAQNAIQAVKLTSNEKVVEGLGHSFSAIQMKQYHSLTFIFDIPKAGEGKIKVATIPNHDVDGNGMKISLSIEGNELMPLDYSVKGRSEIWKQNVLRGQAITTFKCDFLKTGATTITVKALTPYIIIDQIMIEMDADEHFYEFPVTMQTGN</sequence>
<feature type="domain" description="Gylcosyl hydrolase 115 C-terminal" evidence="1">
    <location>
        <begin position="372"/>
        <end position="476"/>
    </location>
</feature>
<dbReference type="Pfam" id="PF17829">
    <property type="entry name" value="GH115_C"/>
    <property type="match status" value="1"/>
</dbReference>
<dbReference type="InterPro" id="IPR042301">
    <property type="entry name" value="GH115_sf"/>
</dbReference>
<dbReference type="Gene3D" id="1.20.58.2150">
    <property type="match status" value="1"/>
</dbReference>
<gene>
    <name evidence="2" type="ORF">EZS27_015203</name>
</gene>